<reference evidence="2 3" key="1">
    <citation type="submission" date="2018-10" db="EMBL/GenBank/DDBJ databases">
        <title>A high-quality apple genome assembly.</title>
        <authorList>
            <person name="Hu J."/>
        </authorList>
    </citation>
    <scope>NUCLEOTIDE SEQUENCE [LARGE SCALE GENOMIC DNA]</scope>
    <source>
        <strain evidence="3">cv. HFTH1</strain>
        <tissue evidence="2">Young leaf</tissue>
    </source>
</reference>
<comment type="caution">
    <text evidence="2">The sequence shown here is derived from an EMBL/GenBank/DDBJ whole genome shotgun (WGS) entry which is preliminary data.</text>
</comment>
<keyword evidence="3" id="KW-1185">Reference proteome</keyword>
<dbReference type="AlphaFoldDB" id="A0A498IBI4"/>
<feature type="transmembrane region" description="Helical" evidence="1">
    <location>
        <begin position="22"/>
        <end position="41"/>
    </location>
</feature>
<dbReference type="EMBL" id="RDQH01000339">
    <property type="protein sequence ID" value="RXH78941.1"/>
    <property type="molecule type" value="Genomic_DNA"/>
</dbReference>
<organism evidence="2 3">
    <name type="scientific">Malus domestica</name>
    <name type="common">Apple</name>
    <name type="synonym">Pyrus malus</name>
    <dbReference type="NCBI Taxonomy" id="3750"/>
    <lineage>
        <taxon>Eukaryota</taxon>
        <taxon>Viridiplantae</taxon>
        <taxon>Streptophyta</taxon>
        <taxon>Embryophyta</taxon>
        <taxon>Tracheophyta</taxon>
        <taxon>Spermatophyta</taxon>
        <taxon>Magnoliopsida</taxon>
        <taxon>eudicotyledons</taxon>
        <taxon>Gunneridae</taxon>
        <taxon>Pentapetalae</taxon>
        <taxon>rosids</taxon>
        <taxon>fabids</taxon>
        <taxon>Rosales</taxon>
        <taxon>Rosaceae</taxon>
        <taxon>Amygdaloideae</taxon>
        <taxon>Maleae</taxon>
        <taxon>Malus</taxon>
    </lineage>
</organism>
<protein>
    <submittedName>
        <fullName evidence="2">Uncharacterized protein</fullName>
    </submittedName>
</protein>
<gene>
    <name evidence="2" type="ORF">DVH24_034148</name>
</gene>
<name>A0A498IBI4_MALDO</name>
<keyword evidence="1" id="KW-0812">Transmembrane</keyword>
<accession>A0A498IBI4</accession>
<dbReference type="Proteomes" id="UP000290289">
    <property type="component" value="Chromosome 13"/>
</dbReference>
<evidence type="ECO:0000313" key="2">
    <source>
        <dbReference type="EMBL" id="RXH78941.1"/>
    </source>
</evidence>
<evidence type="ECO:0000256" key="1">
    <source>
        <dbReference type="SAM" id="Phobius"/>
    </source>
</evidence>
<evidence type="ECO:0000313" key="3">
    <source>
        <dbReference type="Proteomes" id="UP000290289"/>
    </source>
</evidence>
<sequence>MEASSILGGIGNSIQEQLSRSLTWMTLLIGLSCGFALKTLYYGKYLNYGHRALTSGQVRWWDTMHQLHQRLHKLSLYDVEPKDNPTKGWLLM</sequence>
<keyword evidence="1" id="KW-1133">Transmembrane helix</keyword>
<proteinExistence type="predicted"/>
<keyword evidence="1" id="KW-0472">Membrane</keyword>